<name>A0ACC2QGF4_9NEOP</name>
<dbReference type="Proteomes" id="UP001231649">
    <property type="component" value="Chromosome 18"/>
</dbReference>
<keyword evidence="2" id="KW-1185">Reference proteome</keyword>
<reference evidence="1" key="1">
    <citation type="submission" date="2023-03" db="EMBL/GenBank/DDBJ databases">
        <title>Chromosome-level genomes of two armyworms, Mythimna separata and Mythimna loreyi, provide insights into the biosynthesis and reception of sex pheromones.</title>
        <authorList>
            <person name="Zhao H."/>
        </authorList>
    </citation>
    <scope>NUCLEOTIDE SEQUENCE</scope>
    <source>
        <strain evidence="1">BeijingLab</strain>
    </source>
</reference>
<organism evidence="1 2">
    <name type="scientific">Mythimna loreyi</name>
    <dbReference type="NCBI Taxonomy" id="667449"/>
    <lineage>
        <taxon>Eukaryota</taxon>
        <taxon>Metazoa</taxon>
        <taxon>Ecdysozoa</taxon>
        <taxon>Arthropoda</taxon>
        <taxon>Hexapoda</taxon>
        <taxon>Insecta</taxon>
        <taxon>Pterygota</taxon>
        <taxon>Neoptera</taxon>
        <taxon>Endopterygota</taxon>
        <taxon>Lepidoptera</taxon>
        <taxon>Glossata</taxon>
        <taxon>Ditrysia</taxon>
        <taxon>Noctuoidea</taxon>
        <taxon>Noctuidae</taxon>
        <taxon>Noctuinae</taxon>
        <taxon>Hadenini</taxon>
        <taxon>Mythimna</taxon>
    </lineage>
</organism>
<evidence type="ECO:0000313" key="2">
    <source>
        <dbReference type="Proteomes" id="UP001231649"/>
    </source>
</evidence>
<evidence type="ECO:0000313" key="1">
    <source>
        <dbReference type="EMBL" id="KAJ8716973.1"/>
    </source>
</evidence>
<accession>A0ACC2QGF4</accession>
<protein>
    <submittedName>
        <fullName evidence="1">Uncharacterized protein</fullName>
    </submittedName>
</protein>
<gene>
    <name evidence="1" type="ORF">PYW08_005372</name>
</gene>
<dbReference type="EMBL" id="CM056794">
    <property type="protein sequence ID" value="KAJ8716973.1"/>
    <property type="molecule type" value="Genomic_DNA"/>
</dbReference>
<sequence length="396" mass="41758">MAVAAKKGVFIVAGKRTPFGKYGGLLRDVLAEDLFAATASAALKAGNVAAELVDTVNIGHVSAISATELSLRHASLKAGIPVDCPVLGLNKLSGSAFSAIICSAQEILIGASQISLAGGMDVLSSVPFLVRDVRFGTALGKTYEMEDYLRISFLDSSCNMYLWQITDALASKYGVSRREADECALKSQQKWKHADASGFFNAELVPVPVKIKNREVLMTTDEHPQPDTSLEKLARLAPVCLEGISTPGNSTGVNDGAAAMILANDEALKDHNLKPFARLVGWSCVAVDPKLMGIAVVPAAQELLKTTGLTMNDMDLVEIHEAYAATTVVSARELAVDEDKLNVNGGAIAIGHVPGASGARIMSHLTHELRRRGLKRALALSSIAGGQGIAMIIETV</sequence>
<comment type="caution">
    <text evidence="1">The sequence shown here is derived from an EMBL/GenBank/DDBJ whole genome shotgun (WGS) entry which is preliminary data.</text>
</comment>
<proteinExistence type="predicted"/>